<keyword evidence="2" id="KW-0863">Zinc-finger</keyword>
<keyword evidence="3" id="KW-0862">Zinc</keyword>
<dbReference type="Gene3D" id="4.10.1110.10">
    <property type="entry name" value="AN1-like Zinc finger"/>
    <property type="match status" value="1"/>
</dbReference>
<name>A0A6C0D4B4_9ZZZZ</name>
<evidence type="ECO:0000313" key="5">
    <source>
        <dbReference type="EMBL" id="QHT10749.1"/>
    </source>
</evidence>
<dbReference type="InterPro" id="IPR000058">
    <property type="entry name" value="Znf_AN1"/>
</dbReference>
<dbReference type="SMART" id="SM00154">
    <property type="entry name" value="ZnF_AN1"/>
    <property type="match status" value="1"/>
</dbReference>
<evidence type="ECO:0000259" key="4">
    <source>
        <dbReference type="SMART" id="SM00154"/>
    </source>
</evidence>
<sequence>MLRCEICKKKCVIHFTCKCCKVYCIKHQLPEKHECDYKEELFKIEICKPLIKLNYI</sequence>
<dbReference type="InterPro" id="IPR035896">
    <property type="entry name" value="AN1-like_Znf"/>
</dbReference>
<evidence type="ECO:0000256" key="1">
    <source>
        <dbReference type="ARBA" id="ARBA00022723"/>
    </source>
</evidence>
<accession>A0A6C0D4B4</accession>
<evidence type="ECO:0000256" key="3">
    <source>
        <dbReference type="ARBA" id="ARBA00022833"/>
    </source>
</evidence>
<dbReference type="AlphaFoldDB" id="A0A6C0D4B4"/>
<dbReference type="SUPFAM" id="SSF118310">
    <property type="entry name" value="AN1-like Zinc finger"/>
    <property type="match status" value="1"/>
</dbReference>
<proteinExistence type="predicted"/>
<dbReference type="EMBL" id="MN739526">
    <property type="protein sequence ID" value="QHT10749.1"/>
    <property type="molecule type" value="Genomic_DNA"/>
</dbReference>
<organism evidence="5">
    <name type="scientific">viral metagenome</name>
    <dbReference type="NCBI Taxonomy" id="1070528"/>
    <lineage>
        <taxon>unclassified sequences</taxon>
        <taxon>metagenomes</taxon>
        <taxon>organismal metagenomes</taxon>
    </lineage>
</organism>
<dbReference type="GO" id="GO:0008270">
    <property type="term" value="F:zinc ion binding"/>
    <property type="evidence" value="ECO:0007669"/>
    <property type="project" value="UniProtKB-KW"/>
</dbReference>
<evidence type="ECO:0000256" key="2">
    <source>
        <dbReference type="ARBA" id="ARBA00022771"/>
    </source>
</evidence>
<keyword evidence="1" id="KW-0479">Metal-binding</keyword>
<reference evidence="5" key="1">
    <citation type="journal article" date="2020" name="Nature">
        <title>Giant virus diversity and host interactions through global metagenomics.</title>
        <authorList>
            <person name="Schulz F."/>
            <person name="Roux S."/>
            <person name="Paez-Espino D."/>
            <person name="Jungbluth S."/>
            <person name="Walsh D.A."/>
            <person name="Denef V.J."/>
            <person name="McMahon K.D."/>
            <person name="Konstantinidis K.T."/>
            <person name="Eloe-Fadrosh E.A."/>
            <person name="Kyrpides N.C."/>
            <person name="Woyke T."/>
        </authorList>
    </citation>
    <scope>NUCLEOTIDE SEQUENCE</scope>
    <source>
        <strain evidence="5">GVMAG-M-3300023174-107</strain>
    </source>
</reference>
<protein>
    <recommendedName>
        <fullName evidence="4">AN1-type domain-containing protein</fullName>
    </recommendedName>
</protein>
<feature type="domain" description="AN1-type" evidence="4">
    <location>
        <begin position="4"/>
        <end position="40"/>
    </location>
</feature>